<dbReference type="InterPro" id="IPR009009">
    <property type="entry name" value="RlpA-like_DPBB"/>
</dbReference>
<evidence type="ECO:0000259" key="7">
    <source>
        <dbReference type="PROSITE" id="PS51724"/>
    </source>
</evidence>
<dbReference type="GO" id="GO:0008932">
    <property type="term" value="F:lytic endotransglycosylase activity"/>
    <property type="evidence" value="ECO:0007669"/>
    <property type="project" value="UniProtKB-UniRule"/>
</dbReference>
<proteinExistence type="inferred from homology"/>
<dbReference type="OrthoDB" id="9779128at2"/>
<evidence type="ECO:0000256" key="5">
    <source>
        <dbReference type="RuleBase" id="RU003495"/>
    </source>
</evidence>
<dbReference type="InterPro" id="IPR034718">
    <property type="entry name" value="RlpA"/>
</dbReference>
<dbReference type="PROSITE" id="PS51724">
    <property type="entry name" value="SPOR"/>
    <property type="match status" value="1"/>
</dbReference>
<dbReference type="InterPro" id="IPR012997">
    <property type="entry name" value="RplA"/>
</dbReference>
<dbReference type="EMBL" id="FNAG01000004">
    <property type="protein sequence ID" value="SDD60211.1"/>
    <property type="molecule type" value="Genomic_DNA"/>
</dbReference>
<evidence type="ECO:0000256" key="2">
    <source>
        <dbReference type="ARBA" id="ARBA00023239"/>
    </source>
</evidence>
<keyword evidence="8" id="KW-0449">Lipoprotein</keyword>
<evidence type="ECO:0000256" key="4">
    <source>
        <dbReference type="HAMAP-Rule" id="MF_02071"/>
    </source>
</evidence>
<keyword evidence="9" id="KW-1185">Reference proteome</keyword>
<gene>
    <name evidence="4" type="primary">rlpA</name>
    <name evidence="8" type="ORF">SAMN04488509_104101</name>
</gene>
<dbReference type="NCBIfam" id="TIGR00413">
    <property type="entry name" value="rlpA"/>
    <property type="match status" value="1"/>
</dbReference>
<dbReference type="FunFam" id="2.40.40.10:FF:000003">
    <property type="entry name" value="Endolytic peptidoglycan transglycosylase RlpA"/>
    <property type="match status" value="1"/>
</dbReference>
<sequence>MRSDCVRRVAPIRSQTLGRPVPALLLAVLLLLLAGCAGGPAPRPPEGHAPISRPDPSRPRRPPSHGEPAGEQGGGLYAPHIRDGGPEVPPDVSGLPEPVPRAEPRARYGNHSPYVVLGRRYHVMDSAEGYVERGVASWYGTKFHGRPTSSFEPYDMYAFTAAHKTLPLPTYARVTNLENGRSVIVRINDRGPFHADRLIDLSYAAAVKLGIHIRGTGPVEVRAIVPRGMHAGVGEAPPAARAAGAPPAAEPPPPMLVEAGDVLLQVGSYAERANARRVQDQLERAGLRPVRIERAEVGSGTVYRVRIGPIDVDRQTAVVERVQSLGLGTPRPVRP</sequence>
<reference evidence="8 9" key="1">
    <citation type="submission" date="2016-10" db="EMBL/GenBank/DDBJ databases">
        <authorList>
            <person name="de Groot N.N."/>
        </authorList>
    </citation>
    <scope>NUCLEOTIDE SEQUENCE [LARGE SCALE GENOMIC DNA]</scope>
    <source>
        <strain evidence="8 9">DSM 16957</strain>
    </source>
</reference>
<comment type="function">
    <text evidence="4">Lytic transglycosylase with a strong preference for naked glycan strands that lack stem peptides.</text>
</comment>
<dbReference type="EC" id="4.2.2.-" evidence="4"/>
<feature type="region of interest" description="Disordered" evidence="6">
    <location>
        <begin position="42"/>
        <end position="108"/>
    </location>
</feature>
<dbReference type="GO" id="GO:0071555">
    <property type="term" value="P:cell wall organization"/>
    <property type="evidence" value="ECO:0007669"/>
    <property type="project" value="UniProtKB-KW"/>
</dbReference>
<dbReference type="AlphaFoldDB" id="A0A1G6W2Y9"/>
<dbReference type="SUPFAM" id="SSF50685">
    <property type="entry name" value="Barwin-like endoglucanases"/>
    <property type="match status" value="1"/>
</dbReference>
<evidence type="ECO:0000256" key="3">
    <source>
        <dbReference type="ARBA" id="ARBA00023316"/>
    </source>
</evidence>
<dbReference type="Pfam" id="PF05036">
    <property type="entry name" value="SPOR"/>
    <property type="match status" value="1"/>
</dbReference>
<dbReference type="InterPro" id="IPR036908">
    <property type="entry name" value="RlpA-like_sf"/>
</dbReference>
<protein>
    <recommendedName>
        <fullName evidence="4">Endolytic peptidoglycan transglycosylase RlpA</fullName>
        <ecNumber evidence="4">4.2.2.-</ecNumber>
    </recommendedName>
</protein>
<dbReference type="HAMAP" id="MF_02071">
    <property type="entry name" value="RlpA"/>
    <property type="match status" value="1"/>
</dbReference>
<dbReference type="Pfam" id="PF03330">
    <property type="entry name" value="DPBB_1"/>
    <property type="match status" value="1"/>
</dbReference>
<dbReference type="InterPro" id="IPR036680">
    <property type="entry name" value="SPOR-like_sf"/>
</dbReference>
<evidence type="ECO:0000313" key="9">
    <source>
        <dbReference type="Proteomes" id="UP000199603"/>
    </source>
</evidence>
<evidence type="ECO:0000313" key="8">
    <source>
        <dbReference type="EMBL" id="SDD60211.1"/>
    </source>
</evidence>
<dbReference type="InterPro" id="IPR007730">
    <property type="entry name" value="SPOR-like_dom"/>
</dbReference>
<keyword evidence="2 4" id="KW-0456">Lyase</keyword>
<accession>A0A1G6W2Y9</accession>
<dbReference type="RefSeq" id="WP_091241756.1">
    <property type="nucleotide sequence ID" value="NZ_FNAG01000004.1"/>
</dbReference>
<dbReference type="SUPFAM" id="SSF110997">
    <property type="entry name" value="Sporulation related repeat"/>
    <property type="match status" value="1"/>
</dbReference>
<keyword evidence="3 4" id="KW-0961">Cell wall biogenesis/degradation</keyword>
<dbReference type="Gene3D" id="3.30.70.1070">
    <property type="entry name" value="Sporulation related repeat"/>
    <property type="match status" value="1"/>
</dbReference>
<dbReference type="GO" id="GO:0042834">
    <property type="term" value="F:peptidoglycan binding"/>
    <property type="evidence" value="ECO:0007669"/>
    <property type="project" value="InterPro"/>
</dbReference>
<dbReference type="Gene3D" id="2.40.40.10">
    <property type="entry name" value="RlpA-like domain"/>
    <property type="match status" value="1"/>
</dbReference>
<keyword evidence="1" id="KW-0732">Signal</keyword>
<dbReference type="PANTHER" id="PTHR34183:SF1">
    <property type="entry name" value="ENDOLYTIC PEPTIDOGLYCAN TRANSGLYCOSYLASE RLPA"/>
    <property type="match status" value="1"/>
</dbReference>
<name>A0A1G6W2Y9_9GAMM</name>
<dbReference type="GO" id="GO:0000270">
    <property type="term" value="P:peptidoglycan metabolic process"/>
    <property type="evidence" value="ECO:0007669"/>
    <property type="project" value="UniProtKB-UniRule"/>
</dbReference>
<feature type="domain" description="SPOR" evidence="7">
    <location>
        <begin position="256"/>
        <end position="335"/>
    </location>
</feature>
<dbReference type="GO" id="GO:0009279">
    <property type="term" value="C:cell outer membrane"/>
    <property type="evidence" value="ECO:0007669"/>
    <property type="project" value="TreeGrafter"/>
</dbReference>
<evidence type="ECO:0000256" key="1">
    <source>
        <dbReference type="ARBA" id="ARBA00022729"/>
    </source>
</evidence>
<organism evidence="8 9">
    <name type="scientific">Aquimonas voraii</name>
    <dbReference type="NCBI Taxonomy" id="265719"/>
    <lineage>
        <taxon>Bacteria</taxon>
        <taxon>Pseudomonadati</taxon>
        <taxon>Pseudomonadota</taxon>
        <taxon>Gammaproteobacteria</taxon>
        <taxon>Lysobacterales</taxon>
        <taxon>Lysobacteraceae</taxon>
        <taxon>Aquimonas</taxon>
    </lineage>
</organism>
<comment type="similarity">
    <text evidence="4 5">Belongs to the RlpA family.</text>
</comment>
<dbReference type="CDD" id="cd22268">
    <property type="entry name" value="DPBB_RlpA-like"/>
    <property type="match status" value="1"/>
</dbReference>
<dbReference type="STRING" id="265719.SAMN04488509_104101"/>
<evidence type="ECO:0000256" key="6">
    <source>
        <dbReference type="SAM" id="MobiDB-lite"/>
    </source>
</evidence>
<dbReference type="Proteomes" id="UP000199603">
    <property type="component" value="Unassembled WGS sequence"/>
</dbReference>
<dbReference type="PANTHER" id="PTHR34183">
    <property type="entry name" value="ENDOLYTIC PEPTIDOGLYCAN TRANSGLYCOSYLASE RLPA"/>
    <property type="match status" value="1"/>
</dbReference>